<dbReference type="EMBL" id="WJBH02000290">
    <property type="protein sequence ID" value="KAI9549636.1"/>
    <property type="molecule type" value="Genomic_DNA"/>
</dbReference>
<evidence type="ECO:0000313" key="2">
    <source>
        <dbReference type="Proteomes" id="UP000820818"/>
    </source>
</evidence>
<protein>
    <submittedName>
        <fullName evidence="1">Uncharacterized protein</fullName>
    </submittedName>
</protein>
<organism evidence="1 2">
    <name type="scientific">Daphnia sinensis</name>
    <dbReference type="NCBI Taxonomy" id="1820382"/>
    <lineage>
        <taxon>Eukaryota</taxon>
        <taxon>Metazoa</taxon>
        <taxon>Ecdysozoa</taxon>
        <taxon>Arthropoda</taxon>
        <taxon>Crustacea</taxon>
        <taxon>Branchiopoda</taxon>
        <taxon>Diplostraca</taxon>
        <taxon>Cladocera</taxon>
        <taxon>Anomopoda</taxon>
        <taxon>Daphniidae</taxon>
        <taxon>Daphnia</taxon>
        <taxon>Daphnia similis group</taxon>
    </lineage>
</organism>
<gene>
    <name evidence="1" type="ORF">GHT06_003822</name>
</gene>
<evidence type="ECO:0000313" key="1">
    <source>
        <dbReference type="EMBL" id="KAI9549636.1"/>
    </source>
</evidence>
<keyword evidence="2" id="KW-1185">Reference proteome</keyword>
<dbReference type="Proteomes" id="UP000820818">
    <property type="component" value="Unassembled WGS sequence"/>
</dbReference>
<sequence length="184" mass="20257">MAGCTPFHRPRTATCAVCPRSWATPPTPDLCLLTGNPAASEPTRVYHLAAFEVDAREFDPTTHDIKDVSIVLRVRDTTGAFGNPATAVDRYNAYIPVGDHRYEVSRFRVIKVYNDTSRPPETLVSDANIELRFTPLEGLGRVGYGRIGSAESQEGRGSRFRVILPESCPSSHRAQTTTANARRP</sequence>
<proteinExistence type="predicted"/>
<reference evidence="1" key="1">
    <citation type="submission" date="2022-05" db="EMBL/GenBank/DDBJ databases">
        <title>A multi-omics perspective on studying reproductive biology in Daphnia sinensis.</title>
        <authorList>
            <person name="Jia J."/>
        </authorList>
    </citation>
    <scope>NUCLEOTIDE SEQUENCE</scope>
    <source>
        <strain evidence="1">WSL</strain>
    </source>
</reference>
<name>A0AAD5KDN1_9CRUS</name>
<accession>A0AAD5KDN1</accession>
<dbReference type="AlphaFoldDB" id="A0AAD5KDN1"/>
<comment type="caution">
    <text evidence="1">The sequence shown here is derived from an EMBL/GenBank/DDBJ whole genome shotgun (WGS) entry which is preliminary data.</text>
</comment>